<dbReference type="SMART" id="SM00849">
    <property type="entry name" value="Lactamase_B"/>
    <property type="match status" value="1"/>
</dbReference>
<reference evidence="6" key="1">
    <citation type="submission" date="2020-12" db="EMBL/GenBank/DDBJ databases">
        <title>Oil enriched cultivation method for isolating marine PHA-producing bacteria.</title>
        <authorList>
            <person name="Zheng W."/>
            <person name="Yu S."/>
            <person name="Huang Y."/>
        </authorList>
    </citation>
    <scope>NUCLEOTIDE SEQUENCE</scope>
    <source>
        <strain evidence="6">SY-2-12</strain>
    </source>
</reference>
<gene>
    <name evidence="6" type="ORF">JF539_26700</name>
</gene>
<dbReference type="InterPro" id="IPR051013">
    <property type="entry name" value="MBL_superfamily_lactonases"/>
</dbReference>
<comment type="caution">
    <text evidence="6">The sequence shown here is derived from an EMBL/GenBank/DDBJ whole genome shotgun (WGS) entry which is preliminary data.</text>
</comment>
<keyword evidence="4" id="KW-0862">Zinc</keyword>
<dbReference type="GO" id="GO:0046872">
    <property type="term" value="F:metal ion binding"/>
    <property type="evidence" value="ECO:0007669"/>
    <property type="project" value="UniProtKB-KW"/>
</dbReference>
<evidence type="ECO:0000256" key="2">
    <source>
        <dbReference type="ARBA" id="ARBA00022723"/>
    </source>
</evidence>
<dbReference type="InterPro" id="IPR001279">
    <property type="entry name" value="Metallo-B-lactamas"/>
</dbReference>
<dbReference type="InterPro" id="IPR036866">
    <property type="entry name" value="RibonucZ/Hydroxyglut_hydro"/>
</dbReference>
<keyword evidence="2" id="KW-0479">Metal-binding</keyword>
<dbReference type="AlphaFoldDB" id="A0A939J386"/>
<evidence type="ECO:0000256" key="3">
    <source>
        <dbReference type="ARBA" id="ARBA00022801"/>
    </source>
</evidence>
<dbReference type="Gene3D" id="3.60.15.10">
    <property type="entry name" value="Ribonuclease Z/Hydroxyacylglutathione hydrolase-like"/>
    <property type="match status" value="1"/>
</dbReference>
<feature type="domain" description="Metallo-beta-lactamase" evidence="5">
    <location>
        <begin position="51"/>
        <end position="257"/>
    </location>
</feature>
<dbReference type="GO" id="GO:0016787">
    <property type="term" value="F:hydrolase activity"/>
    <property type="evidence" value="ECO:0007669"/>
    <property type="project" value="UniProtKB-KW"/>
</dbReference>
<keyword evidence="3" id="KW-0378">Hydrolase</keyword>
<name>A0A939J386_9HYPH</name>
<organism evidence="6 7">
    <name type="scientific">Roseibium aggregatum</name>
    <dbReference type="NCBI Taxonomy" id="187304"/>
    <lineage>
        <taxon>Bacteria</taxon>
        <taxon>Pseudomonadati</taxon>
        <taxon>Pseudomonadota</taxon>
        <taxon>Alphaproteobacteria</taxon>
        <taxon>Hyphomicrobiales</taxon>
        <taxon>Stappiaceae</taxon>
        <taxon>Roseibium</taxon>
    </lineage>
</organism>
<evidence type="ECO:0000313" key="7">
    <source>
        <dbReference type="Proteomes" id="UP000664096"/>
    </source>
</evidence>
<dbReference type="PANTHER" id="PTHR42978">
    <property type="entry name" value="QUORUM-QUENCHING LACTONASE YTNP-RELATED-RELATED"/>
    <property type="match status" value="1"/>
</dbReference>
<dbReference type="Pfam" id="PF00753">
    <property type="entry name" value="Lactamase_B"/>
    <property type="match status" value="1"/>
</dbReference>
<evidence type="ECO:0000256" key="4">
    <source>
        <dbReference type="ARBA" id="ARBA00022833"/>
    </source>
</evidence>
<accession>A0A939J386</accession>
<dbReference type="SUPFAM" id="SSF56281">
    <property type="entry name" value="Metallo-hydrolase/oxidoreductase"/>
    <property type="match status" value="1"/>
</dbReference>
<dbReference type="EMBL" id="JAEKJZ010000009">
    <property type="protein sequence ID" value="MBN9673976.1"/>
    <property type="molecule type" value="Genomic_DNA"/>
</dbReference>
<sequence>MLETATHSPVYRLGGLTLTCLSDGHLLIPGTYFPNADASEKEKVTPHTRFGANTWLVETGTRKILIDAGSGTSLKDRFPASGALDWRDSRLAARRDGITDVVVTHMHADHIGGLASQNRSLFPKARIHVQEKEWAFWTDEALLAAAPDDRKPMIALIQSLARPLTDQIVRHSGEADLGGGVRLLPAPGHTPGHQIAHLSDGDGEILLLGDVVVSDTLQFSNPDVTYALDRDPEQAVETRKRLFEWLTADEIPFAATHINATGLCRLEKRAAGYGFNPL</sequence>
<evidence type="ECO:0000313" key="6">
    <source>
        <dbReference type="EMBL" id="MBN9673976.1"/>
    </source>
</evidence>
<comment type="similarity">
    <text evidence="1">Belongs to the metallo-beta-lactamase superfamily.</text>
</comment>
<dbReference type="CDD" id="cd07720">
    <property type="entry name" value="OPHC2-like_MBL-fold"/>
    <property type="match status" value="1"/>
</dbReference>
<evidence type="ECO:0000256" key="1">
    <source>
        <dbReference type="ARBA" id="ARBA00007749"/>
    </source>
</evidence>
<proteinExistence type="inferred from homology"/>
<dbReference type="Proteomes" id="UP000664096">
    <property type="component" value="Unassembled WGS sequence"/>
</dbReference>
<evidence type="ECO:0000259" key="5">
    <source>
        <dbReference type="SMART" id="SM00849"/>
    </source>
</evidence>
<protein>
    <submittedName>
        <fullName evidence="6">MBL fold metallo-hydrolase</fullName>
    </submittedName>
</protein>
<dbReference type="RefSeq" id="WP_207144278.1">
    <property type="nucleotide sequence ID" value="NZ_JAEKJZ010000009.1"/>
</dbReference>